<feature type="domain" description="Integral membrane bound transporter" evidence="6">
    <location>
        <begin position="65"/>
        <end position="185"/>
    </location>
</feature>
<dbReference type="GO" id="GO:0016020">
    <property type="term" value="C:membrane"/>
    <property type="evidence" value="ECO:0007669"/>
    <property type="project" value="UniProtKB-SubCell"/>
</dbReference>
<evidence type="ECO:0000256" key="5">
    <source>
        <dbReference type="SAM" id="Phobius"/>
    </source>
</evidence>
<accession>A0A3M0G1S3</accession>
<dbReference type="RefSeq" id="WP_121901993.1">
    <property type="nucleotide sequence ID" value="NZ_REFW01000003.1"/>
</dbReference>
<proteinExistence type="predicted"/>
<feature type="transmembrane region" description="Helical" evidence="5">
    <location>
        <begin position="99"/>
        <end position="117"/>
    </location>
</feature>
<feature type="transmembrane region" description="Helical" evidence="5">
    <location>
        <begin position="51"/>
        <end position="68"/>
    </location>
</feature>
<name>A0A3M0G1S3_9ACTN</name>
<evidence type="ECO:0000256" key="2">
    <source>
        <dbReference type="ARBA" id="ARBA00022692"/>
    </source>
</evidence>
<dbReference type="AlphaFoldDB" id="A0A3M0G1S3"/>
<dbReference type="Proteomes" id="UP000275256">
    <property type="component" value="Unassembled WGS sequence"/>
</dbReference>
<keyword evidence="2 5" id="KW-0812">Transmembrane</keyword>
<gene>
    <name evidence="7" type="ORF">EAX62_12205</name>
</gene>
<keyword evidence="4 5" id="KW-0472">Membrane</keyword>
<dbReference type="Pfam" id="PF13515">
    <property type="entry name" value="FUSC_2"/>
    <property type="match status" value="1"/>
</dbReference>
<comment type="caution">
    <text evidence="7">The sequence shown here is derived from an EMBL/GenBank/DDBJ whole genome shotgun (WGS) entry which is preliminary data.</text>
</comment>
<dbReference type="OrthoDB" id="5198202at2"/>
<evidence type="ECO:0000256" key="4">
    <source>
        <dbReference type="ARBA" id="ARBA00023136"/>
    </source>
</evidence>
<dbReference type="EMBL" id="REFW01000003">
    <property type="protein sequence ID" value="RMB58874.1"/>
    <property type="molecule type" value="Genomic_DNA"/>
</dbReference>
<protein>
    <submittedName>
        <fullName evidence="7">Aromatic acid exporter family protein</fullName>
    </submittedName>
</protein>
<evidence type="ECO:0000313" key="7">
    <source>
        <dbReference type="EMBL" id="RMB58874.1"/>
    </source>
</evidence>
<feature type="transmembrane region" description="Helical" evidence="5">
    <location>
        <begin position="175"/>
        <end position="195"/>
    </location>
</feature>
<evidence type="ECO:0000256" key="1">
    <source>
        <dbReference type="ARBA" id="ARBA00004141"/>
    </source>
</evidence>
<keyword evidence="3 5" id="KW-1133">Transmembrane helix</keyword>
<evidence type="ECO:0000313" key="8">
    <source>
        <dbReference type="Proteomes" id="UP000275256"/>
    </source>
</evidence>
<feature type="transmembrane region" description="Helical" evidence="5">
    <location>
        <begin position="74"/>
        <end position="92"/>
    </location>
</feature>
<sequence>MSKPKRRLFSWEGTGNAIHDASLRAFDLSERTARWGWRSQKRRVLRWQSRLFMIVQISLAAGMSWWLAQTLFSHKAPFLAVVATIVCLGFSFGQRLWRALEISVGVTVGVLFGDIFLHYFGTGVWQIVLVIAVAMSFTTWLGARTLMVTQSAVQAAVVLTVIPGVDAGISRWMDALVGCGVALVFATVAPTGPVMRPRLQAAKVLHETANTIREMILAVEASDMEAAERVLASARATEQALATLTTAANEGAAVVRFSPFMRRHRQGVLQIADLTVPLDRFTRNLRVLARRAVVAVYRGEGVPDDHLQLMACLAQITDECAAELFAMRQPSSKIDDIVALAEQSATIPVGDRLSSAVILAQARSMMADLLELCGMDYTDARDSIPDLA</sequence>
<feature type="transmembrane region" description="Helical" evidence="5">
    <location>
        <begin position="123"/>
        <end position="143"/>
    </location>
</feature>
<keyword evidence="8" id="KW-1185">Reference proteome</keyword>
<evidence type="ECO:0000256" key="3">
    <source>
        <dbReference type="ARBA" id="ARBA00022989"/>
    </source>
</evidence>
<evidence type="ECO:0000259" key="6">
    <source>
        <dbReference type="Pfam" id="PF13515"/>
    </source>
</evidence>
<comment type="subcellular location">
    <subcellularLocation>
        <location evidence="1">Membrane</location>
        <topology evidence="1">Multi-pass membrane protein</topology>
    </subcellularLocation>
</comment>
<dbReference type="InterPro" id="IPR049453">
    <property type="entry name" value="Memb_transporter_dom"/>
</dbReference>
<reference evidence="7 8" key="1">
    <citation type="submission" date="2018-10" db="EMBL/GenBank/DDBJ databases">
        <title>Tessaracoccus antarcticuss sp. nov., isolated from sediment.</title>
        <authorList>
            <person name="Zhou L.Y."/>
            <person name="Du Z.J."/>
        </authorList>
    </citation>
    <scope>NUCLEOTIDE SEQUENCE [LARGE SCALE GENOMIC DNA]</scope>
    <source>
        <strain evidence="7 8">JDX10</strain>
    </source>
</reference>
<organism evidence="7 8">
    <name type="scientific">Tessaracoccus antarcticus</name>
    <dbReference type="NCBI Taxonomy" id="2479848"/>
    <lineage>
        <taxon>Bacteria</taxon>
        <taxon>Bacillati</taxon>
        <taxon>Actinomycetota</taxon>
        <taxon>Actinomycetes</taxon>
        <taxon>Propionibacteriales</taxon>
        <taxon>Propionibacteriaceae</taxon>
        <taxon>Tessaracoccus</taxon>
    </lineage>
</organism>